<dbReference type="EMBL" id="VTPC01007476">
    <property type="protein sequence ID" value="KAF2893973.1"/>
    <property type="molecule type" value="Genomic_DNA"/>
</dbReference>
<protein>
    <submittedName>
        <fullName evidence="1">Uncharacterized protein</fullName>
    </submittedName>
</protein>
<comment type="caution">
    <text evidence="1">The sequence shown here is derived from an EMBL/GenBank/DDBJ whole genome shotgun (WGS) entry which is preliminary data.</text>
</comment>
<sequence>MEPEENEQMLMIDAIESRLLVPEGMLEECREKIFKWKIKFSGQHSKKSGMSFLEKINNLCETHRVSENDLLVSALDLFTGTVECPQEDAMLYIIAVENLFRRLGKPTPKREIIDPILRNLNPFFSDRVGLQEINSLVQLKELCYKGCGRKNFLLANCLSCSKKLEGWCRPNSDSISKRYKYNIETKESSIKPHYQSGPVVNESRPLRQSEQIVNNFARSRDEWISWLLQVNSVMSVKSLPSLCTSVLFDNRLYLAIHVYVHYLVGLLDSGASHTIIRSKGLEFLRQYYLLSELIPCPVNIKTAALEKILLAQT</sequence>
<organism evidence="1 2">
    <name type="scientific">Ignelater luminosus</name>
    <name type="common">Cucubano</name>
    <name type="synonym">Pyrophorus luminosus</name>
    <dbReference type="NCBI Taxonomy" id="2038154"/>
    <lineage>
        <taxon>Eukaryota</taxon>
        <taxon>Metazoa</taxon>
        <taxon>Ecdysozoa</taxon>
        <taxon>Arthropoda</taxon>
        <taxon>Hexapoda</taxon>
        <taxon>Insecta</taxon>
        <taxon>Pterygota</taxon>
        <taxon>Neoptera</taxon>
        <taxon>Endopterygota</taxon>
        <taxon>Coleoptera</taxon>
        <taxon>Polyphaga</taxon>
        <taxon>Elateriformia</taxon>
        <taxon>Elateroidea</taxon>
        <taxon>Elateridae</taxon>
        <taxon>Agrypninae</taxon>
        <taxon>Pyrophorini</taxon>
        <taxon>Ignelater</taxon>
    </lineage>
</organism>
<accession>A0A8K0D010</accession>
<dbReference type="Proteomes" id="UP000801492">
    <property type="component" value="Unassembled WGS sequence"/>
</dbReference>
<evidence type="ECO:0000313" key="1">
    <source>
        <dbReference type="EMBL" id="KAF2893973.1"/>
    </source>
</evidence>
<dbReference type="GO" id="GO:0004190">
    <property type="term" value="F:aspartic-type endopeptidase activity"/>
    <property type="evidence" value="ECO:0007669"/>
    <property type="project" value="InterPro"/>
</dbReference>
<dbReference type="PROSITE" id="PS00141">
    <property type="entry name" value="ASP_PROTEASE"/>
    <property type="match status" value="1"/>
</dbReference>
<dbReference type="GO" id="GO:0006508">
    <property type="term" value="P:proteolysis"/>
    <property type="evidence" value="ECO:0007669"/>
    <property type="project" value="InterPro"/>
</dbReference>
<evidence type="ECO:0000313" key="2">
    <source>
        <dbReference type="Proteomes" id="UP000801492"/>
    </source>
</evidence>
<dbReference type="AlphaFoldDB" id="A0A8K0D010"/>
<keyword evidence="2" id="KW-1185">Reference proteome</keyword>
<dbReference type="InterPro" id="IPR001969">
    <property type="entry name" value="Aspartic_peptidase_AS"/>
</dbReference>
<name>A0A8K0D010_IGNLU</name>
<gene>
    <name evidence="1" type="ORF">ILUMI_12200</name>
</gene>
<reference evidence="1" key="1">
    <citation type="submission" date="2019-08" db="EMBL/GenBank/DDBJ databases">
        <title>The genome of the North American firefly Photinus pyralis.</title>
        <authorList>
            <consortium name="Photinus pyralis genome working group"/>
            <person name="Fallon T.R."/>
            <person name="Sander Lower S.E."/>
            <person name="Weng J.-K."/>
        </authorList>
    </citation>
    <scope>NUCLEOTIDE SEQUENCE</scope>
    <source>
        <strain evidence="1">TRF0915ILg1</strain>
        <tissue evidence="1">Whole body</tissue>
    </source>
</reference>
<dbReference type="OrthoDB" id="6819210at2759"/>
<proteinExistence type="predicted"/>